<keyword evidence="4" id="KW-1185">Reference proteome</keyword>
<evidence type="ECO:0000256" key="1">
    <source>
        <dbReference type="SAM" id="SignalP"/>
    </source>
</evidence>
<keyword evidence="3" id="KW-0031">Aminopeptidase</keyword>
<reference evidence="3" key="1">
    <citation type="journal article" date="2014" name="Int. J. Syst. Evol. Microbiol.">
        <title>Complete genome sequence of Corynebacterium casei LMG S-19264T (=DSM 44701T), isolated from a smear-ripened cheese.</title>
        <authorList>
            <consortium name="US DOE Joint Genome Institute (JGI-PGF)"/>
            <person name="Walter F."/>
            <person name="Albersmeier A."/>
            <person name="Kalinowski J."/>
            <person name="Ruckert C."/>
        </authorList>
    </citation>
    <scope>NUCLEOTIDE SEQUENCE</scope>
    <source>
        <strain evidence="3">KCTC 22164</strain>
    </source>
</reference>
<comment type="caution">
    <text evidence="3">The sequence shown here is derived from an EMBL/GenBank/DDBJ whole genome shotgun (WGS) entry which is preliminary data.</text>
</comment>
<organism evidence="3 4">
    <name type="scientific">Alteromonas halophila</name>
    <dbReference type="NCBI Taxonomy" id="516698"/>
    <lineage>
        <taxon>Bacteria</taxon>
        <taxon>Pseudomonadati</taxon>
        <taxon>Pseudomonadota</taxon>
        <taxon>Gammaproteobacteria</taxon>
        <taxon>Alteromonadales</taxon>
        <taxon>Alteromonadaceae</taxon>
        <taxon>Alteromonas/Salinimonas group</taxon>
        <taxon>Alteromonas</taxon>
    </lineage>
</organism>
<name>A0A918N1A8_9ALTE</name>
<accession>A0A918N1A8</accession>
<dbReference type="EMBL" id="BMXP01000009">
    <property type="protein sequence ID" value="GGW93488.1"/>
    <property type="molecule type" value="Genomic_DNA"/>
</dbReference>
<dbReference type="RefSeq" id="WP_189407867.1">
    <property type="nucleotide sequence ID" value="NZ_BMXP01000009.1"/>
</dbReference>
<evidence type="ECO:0000313" key="4">
    <source>
        <dbReference type="Proteomes" id="UP000631300"/>
    </source>
</evidence>
<dbReference type="GO" id="GO:0004177">
    <property type="term" value="F:aminopeptidase activity"/>
    <property type="evidence" value="ECO:0007669"/>
    <property type="project" value="UniProtKB-KW"/>
</dbReference>
<protein>
    <submittedName>
        <fullName evidence="3">Aminopeptidase</fullName>
    </submittedName>
</protein>
<dbReference type="PANTHER" id="PTHR12147">
    <property type="entry name" value="METALLOPEPTIDASE M28 FAMILY MEMBER"/>
    <property type="match status" value="1"/>
</dbReference>
<proteinExistence type="predicted"/>
<dbReference type="AlphaFoldDB" id="A0A918N1A8"/>
<dbReference type="GO" id="GO:0008235">
    <property type="term" value="F:metalloexopeptidase activity"/>
    <property type="evidence" value="ECO:0007669"/>
    <property type="project" value="InterPro"/>
</dbReference>
<gene>
    <name evidence="3" type="ORF">GCM10007391_29830</name>
</gene>
<keyword evidence="1" id="KW-0732">Signal</keyword>
<dbReference type="Pfam" id="PF04389">
    <property type="entry name" value="Peptidase_M28"/>
    <property type="match status" value="1"/>
</dbReference>
<dbReference type="Gene3D" id="3.40.630.10">
    <property type="entry name" value="Zn peptidases"/>
    <property type="match status" value="1"/>
</dbReference>
<feature type="chain" id="PRO_5036825955" evidence="1">
    <location>
        <begin position="28"/>
        <end position="325"/>
    </location>
</feature>
<reference evidence="3" key="2">
    <citation type="submission" date="2020-09" db="EMBL/GenBank/DDBJ databases">
        <authorList>
            <person name="Sun Q."/>
            <person name="Kim S."/>
        </authorList>
    </citation>
    <scope>NUCLEOTIDE SEQUENCE</scope>
    <source>
        <strain evidence="3">KCTC 22164</strain>
    </source>
</reference>
<feature type="domain" description="Peptidase M28" evidence="2">
    <location>
        <begin position="103"/>
        <end position="305"/>
    </location>
</feature>
<dbReference type="GO" id="GO:0006508">
    <property type="term" value="P:proteolysis"/>
    <property type="evidence" value="ECO:0007669"/>
    <property type="project" value="InterPro"/>
</dbReference>
<dbReference type="SUPFAM" id="SSF53187">
    <property type="entry name" value="Zn-dependent exopeptidases"/>
    <property type="match status" value="1"/>
</dbReference>
<feature type="signal peptide" evidence="1">
    <location>
        <begin position="1"/>
        <end position="27"/>
    </location>
</feature>
<evidence type="ECO:0000259" key="2">
    <source>
        <dbReference type="Pfam" id="PF04389"/>
    </source>
</evidence>
<dbReference type="InterPro" id="IPR007484">
    <property type="entry name" value="Peptidase_M28"/>
</dbReference>
<keyword evidence="3" id="KW-0645">Protease</keyword>
<dbReference type="InterPro" id="IPR045175">
    <property type="entry name" value="M28_fam"/>
</dbReference>
<sequence length="325" mass="35367">MSPRLFYCFTALLALPLMTAMQNTASAEDSQAANVCPALNTTELMHDVTVLASDEFAGREPATRGHEKARQYITKRFAEVPLSAFQSTFIHPFEYGSSGRGTNIIGYAKGTQYSSRYIVITAHYDHLGYKGGHIYNGADDNASGVAAMLALAQQLALTPPLHSVIFIATDAEEEGLHGAHAFFRDLPVASSAIALNINIDMVGQGGNRDRLLLIHDGIHSYLKKPLTRLKDTVSSSHLRLGLRNARSQHSALTRSNRENWQQASDYAVFGEKGIPFIHIGSATHNDYHQPTDTVGNIDTGFFTQSAGIAHCVFRALDKALPAHSS</sequence>
<dbReference type="Proteomes" id="UP000631300">
    <property type="component" value="Unassembled WGS sequence"/>
</dbReference>
<keyword evidence="3" id="KW-0378">Hydrolase</keyword>
<dbReference type="PANTHER" id="PTHR12147:SF26">
    <property type="entry name" value="PEPTIDASE M28 DOMAIN-CONTAINING PROTEIN"/>
    <property type="match status" value="1"/>
</dbReference>
<evidence type="ECO:0000313" key="3">
    <source>
        <dbReference type="EMBL" id="GGW93488.1"/>
    </source>
</evidence>